<comment type="caution">
    <text evidence="2">The sequence shown here is derived from an EMBL/GenBank/DDBJ whole genome shotgun (WGS) entry which is preliminary data.</text>
</comment>
<keyword evidence="3" id="KW-1185">Reference proteome</keyword>
<protein>
    <submittedName>
        <fullName evidence="2">Uncharacterized protein</fullName>
    </submittedName>
</protein>
<proteinExistence type="predicted"/>
<reference evidence="2" key="1">
    <citation type="submission" date="2020-08" db="EMBL/GenBank/DDBJ databases">
        <title>Multicomponent nature underlies the extraordinary mechanical properties of spider dragline silk.</title>
        <authorList>
            <person name="Kono N."/>
            <person name="Nakamura H."/>
            <person name="Mori M."/>
            <person name="Yoshida Y."/>
            <person name="Ohtoshi R."/>
            <person name="Malay A.D."/>
            <person name="Moran D.A.P."/>
            <person name="Tomita M."/>
            <person name="Numata K."/>
            <person name="Arakawa K."/>
        </authorList>
    </citation>
    <scope>NUCLEOTIDE SEQUENCE</scope>
</reference>
<evidence type="ECO:0000256" key="1">
    <source>
        <dbReference type="SAM" id="MobiDB-lite"/>
    </source>
</evidence>
<accession>A0A8X6TSS3</accession>
<dbReference type="EMBL" id="BMAW01014763">
    <property type="protein sequence ID" value="GFT40362.1"/>
    <property type="molecule type" value="Genomic_DNA"/>
</dbReference>
<sequence length="112" mass="12854">MFLKFPNLTPTTQFPSPYENTTRFISGTKRNRPPSPPLHSCWFHCRAFNSRLAECGWPAISCAVFKAGKSKLQKRISSRYEGEKNEEIRGKKGRYGREIRKGRLHLARVGGK</sequence>
<feature type="region of interest" description="Disordered" evidence="1">
    <location>
        <begin position="1"/>
        <end position="33"/>
    </location>
</feature>
<evidence type="ECO:0000313" key="3">
    <source>
        <dbReference type="Proteomes" id="UP000887013"/>
    </source>
</evidence>
<name>A0A8X6TSS3_NEPPI</name>
<organism evidence="2 3">
    <name type="scientific">Nephila pilipes</name>
    <name type="common">Giant wood spider</name>
    <name type="synonym">Nephila maculata</name>
    <dbReference type="NCBI Taxonomy" id="299642"/>
    <lineage>
        <taxon>Eukaryota</taxon>
        <taxon>Metazoa</taxon>
        <taxon>Ecdysozoa</taxon>
        <taxon>Arthropoda</taxon>
        <taxon>Chelicerata</taxon>
        <taxon>Arachnida</taxon>
        <taxon>Araneae</taxon>
        <taxon>Araneomorphae</taxon>
        <taxon>Entelegynae</taxon>
        <taxon>Araneoidea</taxon>
        <taxon>Nephilidae</taxon>
        <taxon>Nephila</taxon>
    </lineage>
</organism>
<dbReference type="Proteomes" id="UP000887013">
    <property type="component" value="Unassembled WGS sequence"/>
</dbReference>
<dbReference type="AlphaFoldDB" id="A0A8X6TSS3"/>
<gene>
    <name evidence="2" type="ORF">NPIL_659311</name>
</gene>
<evidence type="ECO:0000313" key="2">
    <source>
        <dbReference type="EMBL" id="GFT40362.1"/>
    </source>
</evidence>
<feature type="compositionally biased region" description="Polar residues" evidence="1">
    <location>
        <begin position="8"/>
        <end position="25"/>
    </location>
</feature>